<name>A0A4Z2DJX8_SCHJA</name>
<evidence type="ECO:0000313" key="1">
    <source>
        <dbReference type="EMBL" id="TNN16789.1"/>
    </source>
</evidence>
<dbReference type="EMBL" id="SKCS01000105">
    <property type="protein sequence ID" value="TNN16789.1"/>
    <property type="molecule type" value="Genomic_DNA"/>
</dbReference>
<sequence>MDSVCLYGVVMVIVKECMRCRSTTGLDKNVLLLRLTVGIVLVVSDDYVVDGDLVDYENASDGDEGGRNRDGVLLTRQLYC</sequence>
<proteinExistence type="predicted"/>
<dbReference type="AlphaFoldDB" id="A0A4Z2DJX8"/>
<protein>
    <submittedName>
        <fullName evidence="1">Uncharacterized protein</fullName>
    </submittedName>
</protein>
<gene>
    <name evidence="1" type="ORF">EWB00_000147</name>
</gene>
<dbReference type="EMBL" id="SKCS01000105">
    <property type="protein sequence ID" value="TNN16790.1"/>
    <property type="molecule type" value="Genomic_DNA"/>
</dbReference>
<evidence type="ECO:0000313" key="2">
    <source>
        <dbReference type="Proteomes" id="UP000311919"/>
    </source>
</evidence>
<accession>A0A4Z2DJX8</accession>
<keyword evidence="2" id="KW-1185">Reference proteome</keyword>
<reference evidence="1 2" key="1">
    <citation type="submission" date="2019-03" db="EMBL/GenBank/DDBJ databases">
        <title>An improved genome assembly of the fluke Schistosoma japonicum.</title>
        <authorList>
            <person name="Hu W."/>
            <person name="Luo F."/>
            <person name="Yin M."/>
            <person name="Mo X."/>
            <person name="Sun C."/>
            <person name="Wu Q."/>
            <person name="Zhu B."/>
            <person name="Xiang M."/>
            <person name="Wang J."/>
            <person name="Wang Y."/>
            <person name="Zhang T."/>
            <person name="Xu B."/>
            <person name="Zheng H."/>
            <person name="Feng Z."/>
        </authorList>
    </citation>
    <scope>NUCLEOTIDE SEQUENCE [LARGE SCALE GENOMIC DNA]</scope>
    <source>
        <strain evidence="1">HuSjv2</strain>
        <tissue evidence="1">Worms</tissue>
    </source>
</reference>
<dbReference type="Proteomes" id="UP000311919">
    <property type="component" value="Unassembled WGS sequence"/>
</dbReference>
<comment type="caution">
    <text evidence="1">The sequence shown here is derived from an EMBL/GenBank/DDBJ whole genome shotgun (WGS) entry which is preliminary data.</text>
</comment>
<organism evidence="1 2">
    <name type="scientific">Schistosoma japonicum</name>
    <name type="common">Blood fluke</name>
    <dbReference type="NCBI Taxonomy" id="6182"/>
    <lineage>
        <taxon>Eukaryota</taxon>
        <taxon>Metazoa</taxon>
        <taxon>Spiralia</taxon>
        <taxon>Lophotrochozoa</taxon>
        <taxon>Platyhelminthes</taxon>
        <taxon>Trematoda</taxon>
        <taxon>Digenea</taxon>
        <taxon>Strigeidida</taxon>
        <taxon>Schistosomatoidea</taxon>
        <taxon>Schistosomatidae</taxon>
        <taxon>Schistosoma</taxon>
    </lineage>
</organism>